<dbReference type="RefSeq" id="WP_301417598.1">
    <property type="nucleotide sequence ID" value="NZ_CP098023.1"/>
</dbReference>
<organism evidence="1 2">
    <name type="scientific">Microbulbifer spongiae</name>
    <dbReference type="NCBI Taxonomy" id="2944933"/>
    <lineage>
        <taxon>Bacteria</taxon>
        <taxon>Pseudomonadati</taxon>
        <taxon>Pseudomonadota</taxon>
        <taxon>Gammaproteobacteria</taxon>
        <taxon>Cellvibrionales</taxon>
        <taxon>Microbulbiferaceae</taxon>
        <taxon>Microbulbifer</taxon>
    </lineage>
</organism>
<proteinExistence type="predicted"/>
<gene>
    <name evidence="1" type="ORF">M8T91_05485</name>
</gene>
<keyword evidence="2" id="KW-1185">Reference proteome</keyword>
<protein>
    <submittedName>
        <fullName evidence="1">Uncharacterized protein</fullName>
    </submittedName>
</protein>
<dbReference type="Proteomes" id="UP001321520">
    <property type="component" value="Chromosome"/>
</dbReference>
<accession>A0ABY9ECY1</accession>
<sequence>MTSATGSSPTTRHCALPRLLAKVFSGCGINKTFLSKKPVVLWVRVKNPYQRCSEQIPSPVKTVQAYAKGGHKARRVVIEAGEKSSTQQFEINLLNHLAKQPQFDVVQARLVYALIYLILALNRYLSANVSPSYFSQQPPFEDTAFWIKVTRRNYIQIAEHYNWKKCTTSGHGWHHRCLSGLSQGKSFLTTRGQARGCPITQ</sequence>
<evidence type="ECO:0000313" key="1">
    <source>
        <dbReference type="EMBL" id="WKD50878.1"/>
    </source>
</evidence>
<dbReference type="SUPFAM" id="SSF140478">
    <property type="entry name" value="LemA-like"/>
    <property type="match status" value="1"/>
</dbReference>
<reference evidence="1 2" key="1">
    <citation type="submission" date="2022-05" db="EMBL/GenBank/DDBJ databases">
        <title>Microbulbifer sp. nov., isolated from sponge.</title>
        <authorList>
            <person name="Gao L."/>
        </authorList>
    </citation>
    <scope>NUCLEOTIDE SEQUENCE [LARGE SCALE GENOMIC DNA]</scope>
    <source>
        <strain evidence="1 2">MI-G</strain>
    </source>
</reference>
<name>A0ABY9ECY1_9GAMM</name>
<dbReference type="EMBL" id="CP098023">
    <property type="protein sequence ID" value="WKD50878.1"/>
    <property type="molecule type" value="Genomic_DNA"/>
</dbReference>
<evidence type="ECO:0000313" key="2">
    <source>
        <dbReference type="Proteomes" id="UP001321520"/>
    </source>
</evidence>
<dbReference type="InterPro" id="IPR023353">
    <property type="entry name" value="LemA-like_dom_sf"/>
</dbReference>